<keyword evidence="4" id="KW-1185">Reference proteome</keyword>
<evidence type="ECO:0000313" key="4">
    <source>
        <dbReference type="Proteomes" id="UP000319383"/>
    </source>
</evidence>
<dbReference type="Gene3D" id="2.30.30.40">
    <property type="entry name" value="SH3 Domains"/>
    <property type="match status" value="1"/>
</dbReference>
<organism evidence="3 4">
    <name type="scientific">Symmachiella dynata</name>
    <dbReference type="NCBI Taxonomy" id="2527995"/>
    <lineage>
        <taxon>Bacteria</taxon>
        <taxon>Pseudomonadati</taxon>
        <taxon>Planctomycetota</taxon>
        <taxon>Planctomycetia</taxon>
        <taxon>Planctomycetales</taxon>
        <taxon>Planctomycetaceae</taxon>
        <taxon>Symmachiella</taxon>
    </lineage>
</organism>
<name>A0A517ZLE4_9PLAN</name>
<feature type="chain" id="PRO_5021886101" evidence="2">
    <location>
        <begin position="21"/>
        <end position="441"/>
    </location>
</feature>
<protein>
    <submittedName>
        <fullName evidence="3">Bacterial SH3 domain protein</fullName>
    </submittedName>
</protein>
<gene>
    <name evidence="3" type="ORF">Mal52_17840</name>
</gene>
<feature type="region of interest" description="Disordered" evidence="1">
    <location>
        <begin position="176"/>
        <end position="229"/>
    </location>
</feature>
<dbReference type="RefSeq" id="WP_145375434.1">
    <property type="nucleotide sequence ID" value="NZ_CP036276.1"/>
</dbReference>
<feature type="signal peptide" evidence="2">
    <location>
        <begin position="1"/>
        <end position="20"/>
    </location>
</feature>
<accession>A0A517ZLE4</accession>
<evidence type="ECO:0000256" key="2">
    <source>
        <dbReference type="SAM" id="SignalP"/>
    </source>
</evidence>
<dbReference type="Proteomes" id="UP000319383">
    <property type="component" value="Chromosome"/>
</dbReference>
<proteinExistence type="predicted"/>
<dbReference type="KEGG" id="sdyn:Mal52_17840"/>
<keyword evidence="2" id="KW-0732">Signal</keyword>
<reference evidence="3 4" key="1">
    <citation type="submission" date="2019-02" db="EMBL/GenBank/DDBJ databases">
        <title>Deep-cultivation of Planctomycetes and their phenomic and genomic characterization uncovers novel biology.</title>
        <authorList>
            <person name="Wiegand S."/>
            <person name="Jogler M."/>
            <person name="Boedeker C."/>
            <person name="Pinto D."/>
            <person name="Vollmers J."/>
            <person name="Rivas-Marin E."/>
            <person name="Kohn T."/>
            <person name="Peeters S.H."/>
            <person name="Heuer A."/>
            <person name="Rast P."/>
            <person name="Oberbeckmann S."/>
            <person name="Bunk B."/>
            <person name="Jeske O."/>
            <person name="Meyerdierks A."/>
            <person name="Storesund J.E."/>
            <person name="Kallscheuer N."/>
            <person name="Luecker S."/>
            <person name="Lage O.M."/>
            <person name="Pohl T."/>
            <person name="Merkel B.J."/>
            <person name="Hornburger P."/>
            <person name="Mueller R.-W."/>
            <person name="Bruemmer F."/>
            <person name="Labrenz M."/>
            <person name="Spormann A.M."/>
            <person name="Op den Camp H."/>
            <person name="Overmann J."/>
            <person name="Amann R."/>
            <person name="Jetten M.S.M."/>
            <person name="Mascher T."/>
            <person name="Medema M.H."/>
            <person name="Devos D.P."/>
            <person name="Kaster A.-K."/>
            <person name="Ovreas L."/>
            <person name="Rohde M."/>
            <person name="Galperin M.Y."/>
            <person name="Jogler C."/>
        </authorList>
    </citation>
    <scope>NUCLEOTIDE SEQUENCE [LARGE SCALE GENOMIC DNA]</scope>
    <source>
        <strain evidence="3 4">Mal52</strain>
    </source>
</reference>
<dbReference type="AlphaFoldDB" id="A0A517ZLE4"/>
<dbReference type="EMBL" id="CP036276">
    <property type="protein sequence ID" value="QDU43312.1"/>
    <property type="molecule type" value="Genomic_DNA"/>
</dbReference>
<feature type="region of interest" description="Disordered" evidence="1">
    <location>
        <begin position="235"/>
        <end position="254"/>
    </location>
</feature>
<sequence length="441" mass="49732" precursor="true">MRLTLAAIIIATLFPAMLCAQEQRTPYEAEIHADDVFVRSGNSRSHYPTGKLGQGDRVTVHRRELGGWLMISPPKGSFDWVAADTVQIVQQPRANQPARGVIRAERTVARIGSGLEPERRDNWHVMLTRGKRVTILGEKVFDTPEGPQRWYKIEPPADDHRWILGQFVQSVEQGAGRTDPFEANNGDLSPPDIEKQRKRKRAQRMLAEQQKGAGYDDTAPADRGGLKERKMVRIDSGPKKTTDVADAGGARTGPTLAELEDDRMRMKRLDGVFNNIVRSKTSQWDFRRLEQDYQNLQRSAADNAVRRQVDLRLRKVAQYKKIKAEHDEFVRLTRESDEREARILSMRSQPAARPVKQEQQRRFSGAGIVQRSIGAPRGAPVHALVAPDGRVLAYLQGAKGVNLDRYLGRAVGINGPRTHQPKWNTDHILVEKLTPVNLKQP</sequence>
<evidence type="ECO:0000313" key="3">
    <source>
        <dbReference type="EMBL" id="QDU43312.1"/>
    </source>
</evidence>
<evidence type="ECO:0000256" key="1">
    <source>
        <dbReference type="SAM" id="MobiDB-lite"/>
    </source>
</evidence>